<organism evidence="1">
    <name type="scientific">Rhizophora mucronata</name>
    <name type="common">Asiatic mangrove</name>
    <dbReference type="NCBI Taxonomy" id="61149"/>
    <lineage>
        <taxon>Eukaryota</taxon>
        <taxon>Viridiplantae</taxon>
        <taxon>Streptophyta</taxon>
        <taxon>Embryophyta</taxon>
        <taxon>Tracheophyta</taxon>
        <taxon>Spermatophyta</taxon>
        <taxon>Magnoliopsida</taxon>
        <taxon>eudicotyledons</taxon>
        <taxon>Gunneridae</taxon>
        <taxon>Pentapetalae</taxon>
        <taxon>rosids</taxon>
        <taxon>fabids</taxon>
        <taxon>Malpighiales</taxon>
        <taxon>Rhizophoraceae</taxon>
        <taxon>Rhizophora</taxon>
    </lineage>
</organism>
<accession>A0A2P2NEZ1</accession>
<proteinExistence type="predicted"/>
<dbReference type="AlphaFoldDB" id="A0A2P2NEZ1"/>
<name>A0A2P2NEZ1_RHIMU</name>
<protein>
    <submittedName>
        <fullName evidence="1">Uncharacterized protein</fullName>
    </submittedName>
</protein>
<evidence type="ECO:0000313" key="1">
    <source>
        <dbReference type="EMBL" id="MBX41034.1"/>
    </source>
</evidence>
<sequence>MRSSIKKKKNPRKYLHQFAIKHKTLHDKADMC</sequence>
<reference evidence="1" key="1">
    <citation type="submission" date="2018-02" db="EMBL/GenBank/DDBJ databases">
        <title>Rhizophora mucronata_Transcriptome.</title>
        <authorList>
            <person name="Meera S.P."/>
            <person name="Sreeshan A."/>
            <person name="Augustine A."/>
        </authorList>
    </citation>
    <scope>NUCLEOTIDE SEQUENCE</scope>
    <source>
        <tissue evidence="1">Leaf</tissue>
    </source>
</reference>
<dbReference type="EMBL" id="GGEC01060550">
    <property type="protein sequence ID" value="MBX41034.1"/>
    <property type="molecule type" value="Transcribed_RNA"/>
</dbReference>